<dbReference type="CDD" id="cd01650">
    <property type="entry name" value="RT_nLTR_like"/>
    <property type="match status" value="1"/>
</dbReference>
<dbReference type="InterPro" id="IPR043502">
    <property type="entry name" value="DNA/RNA_pol_sf"/>
</dbReference>
<dbReference type="Pfam" id="PF00078">
    <property type="entry name" value="RVT_1"/>
    <property type="match status" value="1"/>
</dbReference>
<dbReference type="InterPro" id="IPR005135">
    <property type="entry name" value="Endo/exonuclease/phosphatase"/>
</dbReference>
<dbReference type="AlphaFoldDB" id="A0AAV0XI04"/>
<protein>
    <recommendedName>
        <fullName evidence="1">Reverse transcriptase domain-containing protein</fullName>
    </recommendedName>
</protein>
<gene>
    <name evidence="2" type="ORF">MEUPH1_LOCUS22411</name>
</gene>
<dbReference type="SUPFAM" id="SSF56672">
    <property type="entry name" value="DNA/RNA polymerases"/>
    <property type="match status" value="1"/>
</dbReference>
<dbReference type="InterPro" id="IPR036691">
    <property type="entry name" value="Endo/exonu/phosph_ase_sf"/>
</dbReference>
<dbReference type="PANTHER" id="PTHR19446">
    <property type="entry name" value="REVERSE TRANSCRIPTASES"/>
    <property type="match status" value="1"/>
</dbReference>
<comment type="caution">
    <text evidence="2">The sequence shown here is derived from an EMBL/GenBank/DDBJ whole genome shotgun (WGS) entry which is preliminary data.</text>
</comment>
<organism evidence="2 3">
    <name type="scientific">Macrosiphum euphorbiae</name>
    <name type="common">potato aphid</name>
    <dbReference type="NCBI Taxonomy" id="13131"/>
    <lineage>
        <taxon>Eukaryota</taxon>
        <taxon>Metazoa</taxon>
        <taxon>Ecdysozoa</taxon>
        <taxon>Arthropoda</taxon>
        <taxon>Hexapoda</taxon>
        <taxon>Insecta</taxon>
        <taxon>Pterygota</taxon>
        <taxon>Neoptera</taxon>
        <taxon>Paraneoptera</taxon>
        <taxon>Hemiptera</taxon>
        <taxon>Sternorrhyncha</taxon>
        <taxon>Aphidomorpha</taxon>
        <taxon>Aphidoidea</taxon>
        <taxon>Aphididae</taxon>
        <taxon>Macrosiphini</taxon>
        <taxon>Macrosiphum</taxon>
    </lineage>
</organism>
<feature type="domain" description="Reverse transcriptase" evidence="1">
    <location>
        <begin position="453"/>
        <end position="726"/>
    </location>
</feature>
<dbReference type="SUPFAM" id="SSF56219">
    <property type="entry name" value="DNase I-like"/>
    <property type="match status" value="1"/>
</dbReference>
<name>A0AAV0XI04_9HEMI</name>
<dbReference type="Gene3D" id="3.60.10.10">
    <property type="entry name" value="Endonuclease/exonuclease/phosphatase"/>
    <property type="match status" value="1"/>
</dbReference>
<sequence>MNHCWQAYNLMLQTVIEEGVDVVIASDPQGISHEVGGWLLSLNGGAALGVFGQRISVANVVRDNEFVAARLDGNVFVVSCYVSPRPAIAHFNDFLQRLEDCTRNLSAGTEVIIAGDFNARSAAWGDWESNARGYELMAFVDSLGMVIMNEGSNPTFTGRGAGSIVDITIASEALAQTTRRWTVECDTENGSDHRTISFCTEHGTDQAEYVTQSRKWKTRCGVDIDAMATGLLLARWTNRSAADLADTNAAADDFEATVSAAANFACPQLASHKRAAVHWWTGEISELRGKCCACRRSVKRLLAETRRAGLNETPALVAALSSLKDARKCLRRAIKRSKARCWREMLDLVDSDPWGKPYKMVLRRLAGPQPTLNMERESLVRIANGLFPHRPAVARADIPIGENAPPLTMEEFWKAVHRIRARNKSPGPDGIDTAILFAVSKICPEWVLGIFNRCLASGVYPMRWKASRLVLLRKGDKPVGVPSSYRPLCLLNDVGKLFEYLLVQRIEQQLERAGGLSPVQYGFRRGRSTTDAAMSLRNTACDAINNKRMCVAVSLDIRNAFNTIGWEHVLAALRRVGTQPYLLKLFSSYFSCRTAVIDCSASAGYRLTVDVTCGVPQGSVIGPLLWNIAYDRVLRVQLPRGVELIGFADDTLVVACGSSSSEVEQMTNTALSIVADEITSLELSLATDKTEGIMFRRKYKDTIPRLQLDNTQVSMKRAIRYLGIMIDDNLLFSEHVQATADKAHKVLQALSRLMPNTGGPKEARRMLLSSVVHSVILYGAPVWGKSLDYSKQRTAKLQWVQRRVALRCICAYRTTSNVAANIISRLPPIEQLVIERKEGYWAQKNATTEMEVPGRAVLRQRTIRRWMEQLSSLSDADSGVWTRAIIPDVAAWCNRKHGRTTYHLTQLLSGHGCFGSYLHRIRKEESSRCHHCEADVDDARHTMFECSSWDAERAQVVMVLGVFDIGSTADKMVTNSECWDAVVRFASRVMTFKEDSERRRRGEAPRVGADIIN</sequence>
<dbReference type="EMBL" id="CARXXK010000005">
    <property type="protein sequence ID" value="CAI6368005.1"/>
    <property type="molecule type" value="Genomic_DNA"/>
</dbReference>
<dbReference type="GO" id="GO:0071897">
    <property type="term" value="P:DNA biosynthetic process"/>
    <property type="evidence" value="ECO:0007669"/>
    <property type="project" value="UniProtKB-ARBA"/>
</dbReference>
<dbReference type="Proteomes" id="UP001160148">
    <property type="component" value="Unassembled WGS sequence"/>
</dbReference>
<reference evidence="2 3" key="1">
    <citation type="submission" date="2023-01" db="EMBL/GenBank/DDBJ databases">
        <authorList>
            <person name="Whitehead M."/>
        </authorList>
    </citation>
    <scope>NUCLEOTIDE SEQUENCE [LARGE SCALE GENOMIC DNA]</scope>
</reference>
<evidence type="ECO:0000313" key="3">
    <source>
        <dbReference type="Proteomes" id="UP001160148"/>
    </source>
</evidence>
<proteinExistence type="predicted"/>
<evidence type="ECO:0000259" key="1">
    <source>
        <dbReference type="PROSITE" id="PS50878"/>
    </source>
</evidence>
<dbReference type="InterPro" id="IPR000477">
    <property type="entry name" value="RT_dom"/>
</dbReference>
<evidence type="ECO:0000313" key="2">
    <source>
        <dbReference type="EMBL" id="CAI6368005.1"/>
    </source>
</evidence>
<dbReference type="CDD" id="cd09077">
    <property type="entry name" value="R1-I-EN"/>
    <property type="match status" value="1"/>
</dbReference>
<accession>A0AAV0XI04</accession>
<dbReference type="GO" id="GO:0003824">
    <property type="term" value="F:catalytic activity"/>
    <property type="evidence" value="ECO:0007669"/>
    <property type="project" value="InterPro"/>
</dbReference>
<dbReference type="PROSITE" id="PS50878">
    <property type="entry name" value="RT_POL"/>
    <property type="match status" value="1"/>
</dbReference>
<dbReference type="Pfam" id="PF14529">
    <property type="entry name" value="Exo_endo_phos_2"/>
    <property type="match status" value="1"/>
</dbReference>
<keyword evidence="3" id="KW-1185">Reference proteome</keyword>